<dbReference type="SMART" id="SM00857">
    <property type="entry name" value="Resolvase"/>
    <property type="match status" value="1"/>
</dbReference>
<evidence type="ECO:0000259" key="2">
    <source>
        <dbReference type="PROSITE" id="PS51737"/>
    </source>
</evidence>
<feature type="domain" description="Resolvase/invertase-type recombinase catalytic" evidence="1">
    <location>
        <begin position="8"/>
        <end position="151"/>
    </location>
</feature>
<dbReference type="PANTHER" id="PTHR30461:SF23">
    <property type="entry name" value="DNA RECOMBINASE-RELATED"/>
    <property type="match status" value="1"/>
</dbReference>
<dbReference type="AlphaFoldDB" id="A0A3G1RN05"/>
<dbReference type="SUPFAM" id="SSF53041">
    <property type="entry name" value="Resolvase-like"/>
    <property type="match status" value="1"/>
</dbReference>
<dbReference type="GO" id="GO:0003677">
    <property type="term" value="F:DNA binding"/>
    <property type="evidence" value="ECO:0007669"/>
    <property type="project" value="InterPro"/>
</dbReference>
<evidence type="ECO:0000259" key="1">
    <source>
        <dbReference type="PROSITE" id="PS51736"/>
    </source>
</evidence>
<name>A0A3G1RN05_STAEP</name>
<dbReference type="Gene3D" id="3.40.50.1390">
    <property type="entry name" value="Resolvase, N-terminal catalytic domain"/>
    <property type="match status" value="1"/>
</dbReference>
<protein>
    <submittedName>
        <fullName evidence="3">Recombinase RecA</fullName>
    </submittedName>
</protein>
<evidence type="ECO:0000313" key="3">
    <source>
        <dbReference type="EMBL" id="AXB89429.1"/>
    </source>
</evidence>
<dbReference type="EMBL" id="MH188482">
    <property type="protein sequence ID" value="AXB89429.1"/>
    <property type="molecule type" value="Genomic_DNA"/>
</dbReference>
<dbReference type="InterPro" id="IPR036162">
    <property type="entry name" value="Resolvase-like_N_sf"/>
</dbReference>
<dbReference type="PROSITE" id="PS51736">
    <property type="entry name" value="RECOMBINASES_3"/>
    <property type="match status" value="1"/>
</dbReference>
<organism evidence="3">
    <name type="scientific">Staphylococcus epidermidis</name>
    <dbReference type="NCBI Taxonomy" id="1282"/>
    <lineage>
        <taxon>Bacteria</taxon>
        <taxon>Bacillati</taxon>
        <taxon>Bacillota</taxon>
        <taxon>Bacilli</taxon>
        <taxon>Bacillales</taxon>
        <taxon>Staphylococcaceae</taxon>
        <taxon>Staphylococcus</taxon>
    </lineage>
</organism>
<dbReference type="Pfam" id="PF00239">
    <property type="entry name" value="Resolvase"/>
    <property type="match status" value="1"/>
</dbReference>
<dbReference type="Pfam" id="PF07508">
    <property type="entry name" value="Recombinase"/>
    <property type="match status" value="1"/>
</dbReference>
<accession>A0A3G1RN05</accession>
<dbReference type="Gene3D" id="3.90.1750.20">
    <property type="entry name" value="Putative Large Serine Recombinase, Chain B, Domain 2"/>
    <property type="match status" value="1"/>
</dbReference>
<dbReference type="GO" id="GO:0000150">
    <property type="term" value="F:DNA strand exchange activity"/>
    <property type="evidence" value="ECO:0007669"/>
    <property type="project" value="InterPro"/>
</dbReference>
<dbReference type="InterPro" id="IPR050639">
    <property type="entry name" value="SSR_resolvase"/>
</dbReference>
<proteinExistence type="predicted"/>
<dbReference type="PANTHER" id="PTHR30461">
    <property type="entry name" value="DNA-INVERTASE FROM LAMBDOID PROPHAGE"/>
    <property type="match status" value="1"/>
</dbReference>
<dbReference type="Pfam" id="PF13408">
    <property type="entry name" value="Zn_ribbon_recom"/>
    <property type="match status" value="1"/>
</dbReference>
<dbReference type="PROSITE" id="PS51737">
    <property type="entry name" value="RECOMBINASE_DNA_BIND"/>
    <property type="match status" value="1"/>
</dbReference>
<sequence>MEVYNMEEAIAYVRQSTLKQQSLATQKSLIMDTAKQYGWSNVAFYDDKKTGRHTKRSGYQKMVEIITSGKCKVLCCYRLNRLHRNLKNAIQFFEICKKHHITIISVNDGYFDLSKEFDCFRLNILMSLAEMESNNISEQTKNGIREKAKQGKLITTHAPFGYRYRKGCFVVQEEEAYTVKSVYRWYLQGLGYKKISQHLDSNPNLIPRKPYQVRNILLNPNYCGRVINKYGTFNDIVPPIIDIDTFEEAQERRIHKQLNRSNSRNKLKRRIKCPYCQSTLTNLTIKKENYSLRYYVCPKNMNDAYRTCPFKSINAPELESEVLDTCKKYFEEQSFHKRLNNTILKVLKQQQMKHKETHLTQEQLIEKLAQNRIDVKTFKRLSASCKSEENYSTYSTYQIDDKLKYVIKNKITLQDIAPFIDCIKITQTKQLQGIYFKNSPLNIVEQSHLITPERNEVI</sequence>
<feature type="domain" description="Recombinase" evidence="2">
    <location>
        <begin position="159"/>
        <end position="261"/>
    </location>
</feature>
<dbReference type="InterPro" id="IPR006119">
    <property type="entry name" value="Resolv_N"/>
</dbReference>
<dbReference type="InterPro" id="IPR011109">
    <property type="entry name" value="DNA_bind_recombinase_dom"/>
</dbReference>
<dbReference type="InterPro" id="IPR038109">
    <property type="entry name" value="DNA_bind_recomb_sf"/>
</dbReference>
<dbReference type="NCBIfam" id="NF047344">
    <property type="entry name" value="SCCmet_CcrA"/>
    <property type="match status" value="1"/>
</dbReference>
<reference evidence="3" key="1">
    <citation type="journal article" date="2018" name="Front Microbiol 9">
        <title>Significant Enrichment and Diversity of the Staphylococcal Arginine Catabolic Mobile Element ACME in Staphylococcus epidermidis Isolates From Subgingival Peri-implantitis Sites and Periodontal Pockets.</title>
        <authorList>
            <person name="O'Connor A.M."/>
            <person name="McManus B.A."/>
            <person name="Kinnevey P.M."/>
            <person name="Brennan G.I."/>
            <person name="Fleming T.E."/>
            <person name="Cashin P.J."/>
            <person name="O'Sullivan M."/>
            <person name="Polyzois I."/>
            <person name="Coleman D.C."/>
        </authorList>
    </citation>
    <scope>NUCLEOTIDE SEQUENCE</scope>
    <source>
        <strain evidence="3">217PPP362</strain>
    </source>
</reference>
<dbReference type="CDD" id="cd00338">
    <property type="entry name" value="Ser_Recombinase"/>
    <property type="match status" value="1"/>
</dbReference>
<dbReference type="InterPro" id="IPR025827">
    <property type="entry name" value="Zn_ribbon_recom_dom"/>
</dbReference>